<evidence type="ECO:0000313" key="2">
    <source>
        <dbReference type="EMBL" id="KYO28011.1"/>
    </source>
</evidence>
<sequence>MAHSEERNQWVAGATSGLWTGNTDPGDIHSAPNSKGSSNISVVFFRLNLKVFCTLWLSDHFESSSK</sequence>
<comment type="caution">
    <text evidence="2">The sequence shown here is derived from an EMBL/GenBank/DDBJ whole genome shotgun (WGS) entry which is preliminary data.</text>
</comment>
<feature type="region of interest" description="Disordered" evidence="1">
    <location>
        <begin position="1"/>
        <end position="35"/>
    </location>
</feature>
<evidence type="ECO:0000313" key="3">
    <source>
        <dbReference type="Proteomes" id="UP000050525"/>
    </source>
</evidence>
<proteinExistence type="predicted"/>
<gene>
    <name evidence="2" type="ORF">Y1Q_0014198</name>
</gene>
<reference evidence="2 3" key="1">
    <citation type="journal article" date="2012" name="Genome Biol.">
        <title>Sequencing three crocodilian genomes to illuminate the evolution of archosaurs and amniotes.</title>
        <authorList>
            <person name="St John J.A."/>
            <person name="Braun E.L."/>
            <person name="Isberg S.R."/>
            <person name="Miles L.G."/>
            <person name="Chong A.Y."/>
            <person name="Gongora J."/>
            <person name="Dalzell P."/>
            <person name="Moran C."/>
            <person name="Bed'hom B."/>
            <person name="Abzhanov A."/>
            <person name="Burgess S.C."/>
            <person name="Cooksey A.M."/>
            <person name="Castoe T.A."/>
            <person name="Crawford N.G."/>
            <person name="Densmore L.D."/>
            <person name="Drew J.C."/>
            <person name="Edwards S.V."/>
            <person name="Faircloth B.C."/>
            <person name="Fujita M.K."/>
            <person name="Greenwold M.J."/>
            <person name="Hoffmann F.G."/>
            <person name="Howard J.M."/>
            <person name="Iguchi T."/>
            <person name="Janes D.E."/>
            <person name="Khan S.Y."/>
            <person name="Kohno S."/>
            <person name="de Koning A.J."/>
            <person name="Lance S.L."/>
            <person name="McCarthy F.M."/>
            <person name="McCormack J.E."/>
            <person name="Merchant M.E."/>
            <person name="Peterson D.G."/>
            <person name="Pollock D.D."/>
            <person name="Pourmand N."/>
            <person name="Raney B.J."/>
            <person name="Roessler K.A."/>
            <person name="Sanford J.R."/>
            <person name="Sawyer R.H."/>
            <person name="Schmidt C.J."/>
            <person name="Triplett E.W."/>
            <person name="Tuberville T.D."/>
            <person name="Venegas-Anaya M."/>
            <person name="Howard J.T."/>
            <person name="Jarvis E.D."/>
            <person name="Guillette L.J.Jr."/>
            <person name="Glenn T.C."/>
            <person name="Green R.E."/>
            <person name="Ray D.A."/>
        </authorList>
    </citation>
    <scope>NUCLEOTIDE SEQUENCE [LARGE SCALE GENOMIC DNA]</scope>
    <source>
        <strain evidence="2">KSC_2009_1</strain>
    </source>
</reference>
<organism evidence="2 3">
    <name type="scientific">Alligator mississippiensis</name>
    <name type="common">American alligator</name>
    <dbReference type="NCBI Taxonomy" id="8496"/>
    <lineage>
        <taxon>Eukaryota</taxon>
        <taxon>Metazoa</taxon>
        <taxon>Chordata</taxon>
        <taxon>Craniata</taxon>
        <taxon>Vertebrata</taxon>
        <taxon>Euteleostomi</taxon>
        <taxon>Archelosauria</taxon>
        <taxon>Archosauria</taxon>
        <taxon>Crocodylia</taxon>
        <taxon>Alligatoridae</taxon>
        <taxon>Alligatorinae</taxon>
        <taxon>Alligator</taxon>
    </lineage>
</organism>
<name>A0A151MU07_ALLMI</name>
<evidence type="ECO:0000256" key="1">
    <source>
        <dbReference type="SAM" id="MobiDB-lite"/>
    </source>
</evidence>
<accession>A0A151MU07</accession>
<protein>
    <submittedName>
        <fullName evidence="2">Uncharacterized protein</fullName>
    </submittedName>
</protein>
<dbReference type="Proteomes" id="UP000050525">
    <property type="component" value="Unassembled WGS sequence"/>
</dbReference>
<dbReference type="AlphaFoldDB" id="A0A151MU07"/>
<dbReference type="EMBL" id="AKHW03005050">
    <property type="protein sequence ID" value="KYO28011.1"/>
    <property type="molecule type" value="Genomic_DNA"/>
</dbReference>
<keyword evidence="3" id="KW-1185">Reference proteome</keyword>